<dbReference type="InterPro" id="IPR001547">
    <property type="entry name" value="Glyco_hydro_5"/>
</dbReference>
<dbReference type="InterPro" id="IPR018087">
    <property type="entry name" value="Glyco_hydro_5_CS"/>
</dbReference>
<evidence type="ECO:0000313" key="6">
    <source>
        <dbReference type="EMBL" id="VEL26909.1"/>
    </source>
</evidence>
<protein>
    <recommendedName>
        <fullName evidence="5">Glycoside hydrolase family 5 domain-containing protein</fullName>
    </recommendedName>
</protein>
<dbReference type="Pfam" id="PF00150">
    <property type="entry name" value="Cellulase"/>
    <property type="match status" value="1"/>
</dbReference>
<accession>A0A3S5C045</accession>
<evidence type="ECO:0000256" key="1">
    <source>
        <dbReference type="ARBA" id="ARBA00005641"/>
    </source>
</evidence>
<dbReference type="InterPro" id="IPR052066">
    <property type="entry name" value="Glycosphingolipid_Hydrolases"/>
</dbReference>
<comment type="similarity">
    <text evidence="1 4">Belongs to the glycosyl hydrolase 5 (cellulase A) family.</text>
</comment>
<keyword evidence="2 4" id="KW-0378">Hydrolase</keyword>
<proteinExistence type="inferred from homology"/>
<gene>
    <name evidence="6" type="ORF">PXEA_LOCUS20349</name>
</gene>
<evidence type="ECO:0000259" key="5">
    <source>
        <dbReference type="Pfam" id="PF00150"/>
    </source>
</evidence>
<dbReference type="PROSITE" id="PS00659">
    <property type="entry name" value="GLYCOSYL_HYDROL_F5"/>
    <property type="match status" value="1"/>
</dbReference>
<dbReference type="GO" id="GO:0004553">
    <property type="term" value="F:hydrolase activity, hydrolyzing O-glycosyl compounds"/>
    <property type="evidence" value="ECO:0007669"/>
    <property type="project" value="InterPro"/>
</dbReference>
<organism evidence="6 7">
    <name type="scientific">Protopolystoma xenopodis</name>
    <dbReference type="NCBI Taxonomy" id="117903"/>
    <lineage>
        <taxon>Eukaryota</taxon>
        <taxon>Metazoa</taxon>
        <taxon>Spiralia</taxon>
        <taxon>Lophotrochozoa</taxon>
        <taxon>Platyhelminthes</taxon>
        <taxon>Monogenea</taxon>
        <taxon>Polyopisthocotylea</taxon>
        <taxon>Polystomatidea</taxon>
        <taxon>Polystomatidae</taxon>
        <taxon>Protopolystoma</taxon>
    </lineage>
</organism>
<evidence type="ECO:0000256" key="3">
    <source>
        <dbReference type="ARBA" id="ARBA00023295"/>
    </source>
</evidence>
<evidence type="ECO:0000313" key="7">
    <source>
        <dbReference type="Proteomes" id="UP000784294"/>
    </source>
</evidence>
<dbReference type="Gene3D" id="3.20.20.80">
    <property type="entry name" value="Glycosidases"/>
    <property type="match status" value="1"/>
</dbReference>
<keyword evidence="3 4" id="KW-0326">Glycosidase</keyword>
<dbReference type="PANTHER" id="PTHR31308:SF3">
    <property type="entry name" value="ENDOGLYCOCERAMIDASE"/>
    <property type="match status" value="1"/>
</dbReference>
<dbReference type="EMBL" id="CAAALY010083596">
    <property type="protein sequence ID" value="VEL26909.1"/>
    <property type="molecule type" value="Genomic_DNA"/>
</dbReference>
<dbReference type="AlphaFoldDB" id="A0A3S5C045"/>
<evidence type="ECO:0000256" key="2">
    <source>
        <dbReference type="ARBA" id="ARBA00022801"/>
    </source>
</evidence>
<name>A0A3S5C045_9PLAT</name>
<dbReference type="GO" id="GO:0000272">
    <property type="term" value="P:polysaccharide catabolic process"/>
    <property type="evidence" value="ECO:0007669"/>
    <property type="project" value="InterPro"/>
</dbReference>
<dbReference type="Proteomes" id="UP000784294">
    <property type="component" value="Unassembled WGS sequence"/>
</dbReference>
<dbReference type="InterPro" id="IPR017853">
    <property type="entry name" value="GH"/>
</dbReference>
<sequence length="289" mass="32651">MTTPPARIIWFFRRLITMPTVKGVFCCLLVWSGLLQTFTAAATAAGDAVAQLPPVLLDAAGNLVNEKGYLLMFHGFNSVKKEPPYFDKNSLDRKQLKMYADWGLNVVRLGVIWAALVPQKGVVNETYLERIEEIVNRMGEAGIYVILDMHQDGMSSLFNTYDAIPSWLLKEFPKPPWPFRFPWPRSTPPEPENNYEAYLTYACQSAFQCLYDDTAKAWQHWGDFWATIAQRFAQNSAVLGYELINEPFAGNIFTNPLRALPGKHAMSPDNWTLDKVDAALKLAPASLPR</sequence>
<comment type="caution">
    <text evidence="6">The sequence shown here is derived from an EMBL/GenBank/DDBJ whole genome shotgun (WGS) entry which is preliminary data.</text>
</comment>
<dbReference type="OrthoDB" id="1887033at2759"/>
<keyword evidence="7" id="KW-1185">Reference proteome</keyword>
<reference evidence="6" key="1">
    <citation type="submission" date="2018-11" db="EMBL/GenBank/DDBJ databases">
        <authorList>
            <consortium name="Pathogen Informatics"/>
        </authorList>
    </citation>
    <scope>NUCLEOTIDE SEQUENCE</scope>
</reference>
<dbReference type="PANTHER" id="PTHR31308">
    <property type="match status" value="1"/>
</dbReference>
<feature type="domain" description="Glycoside hydrolase family 5" evidence="5">
    <location>
        <begin position="92"/>
        <end position="250"/>
    </location>
</feature>
<evidence type="ECO:0000256" key="4">
    <source>
        <dbReference type="RuleBase" id="RU361153"/>
    </source>
</evidence>
<dbReference type="SUPFAM" id="SSF51445">
    <property type="entry name" value="(Trans)glycosidases"/>
    <property type="match status" value="1"/>
</dbReference>